<protein>
    <submittedName>
        <fullName evidence="1">Uncharacterized protein</fullName>
    </submittedName>
</protein>
<evidence type="ECO:0000313" key="1">
    <source>
        <dbReference type="EMBL" id="ASK61841.1"/>
    </source>
</evidence>
<accession>A0A220U1V7</accession>
<gene>
    <name evidence="1" type="ORF">CFK37_06545</name>
</gene>
<name>A0A220U1V7_9BACI</name>
<dbReference type="RefSeq" id="WP_089061101.1">
    <property type="nucleotide sequence ID" value="NZ_CP022315.1"/>
</dbReference>
<dbReference type="EMBL" id="CP022315">
    <property type="protein sequence ID" value="ASK61841.1"/>
    <property type="molecule type" value="Genomic_DNA"/>
</dbReference>
<dbReference type="AlphaFoldDB" id="A0A220U1V7"/>
<dbReference type="Proteomes" id="UP000198312">
    <property type="component" value="Chromosome"/>
</dbReference>
<evidence type="ECO:0000313" key="2">
    <source>
        <dbReference type="Proteomes" id="UP000198312"/>
    </source>
</evidence>
<organism evidence="1 2">
    <name type="scientific">Virgibacillus phasianinus</name>
    <dbReference type="NCBI Taxonomy" id="2017483"/>
    <lineage>
        <taxon>Bacteria</taxon>
        <taxon>Bacillati</taxon>
        <taxon>Bacillota</taxon>
        <taxon>Bacilli</taxon>
        <taxon>Bacillales</taxon>
        <taxon>Bacillaceae</taxon>
        <taxon>Virgibacillus</taxon>
    </lineage>
</organism>
<proteinExistence type="predicted"/>
<sequence length="239" mass="28799">MKKRKKPAVKFAQPQSKTDFHRNYSISREVNEMLDEEYWIFTKYVMDRNYAGIYSMLHEYIDDHHPHEEKRMSLEHNLFWWQVLCDSSKHAEMSFVEDYISENFHRLRDRPLTTTWLREWKKAIPKFYYVDYKYSDRVLVVVDLLTEETLDVIVYDPLAVPPKKGEIVMGTLIPIGDALYFPIIDFYHFDFAAREHITRNLHHYYNKHLKNASMLGAFIHVLSIVLQIEQRFLKENTSK</sequence>
<dbReference type="KEGG" id="vil:CFK37_06545"/>
<reference evidence="1 2" key="1">
    <citation type="submission" date="2017-07" db="EMBL/GenBank/DDBJ databases">
        <title>Virgibacillus sp. LM2416.</title>
        <authorList>
            <person name="Tak E.J."/>
            <person name="Bae J.-W."/>
        </authorList>
    </citation>
    <scope>NUCLEOTIDE SEQUENCE [LARGE SCALE GENOMIC DNA]</scope>
    <source>
        <strain evidence="1 2">LM2416</strain>
    </source>
</reference>
<dbReference type="OrthoDB" id="2848405at2"/>
<keyword evidence="2" id="KW-1185">Reference proteome</keyword>